<evidence type="ECO:0000256" key="3">
    <source>
        <dbReference type="ARBA" id="ARBA00023049"/>
    </source>
</evidence>
<evidence type="ECO:0000259" key="4">
    <source>
        <dbReference type="Pfam" id="PF01523"/>
    </source>
</evidence>
<dbReference type="InterPro" id="IPR051463">
    <property type="entry name" value="Peptidase_U62_metallo"/>
</dbReference>
<name>A0A381XTB6_9ZZZZ</name>
<keyword evidence="3" id="KW-0482">Metalloprotease</keyword>
<evidence type="ECO:0000256" key="1">
    <source>
        <dbReference type="ARBA" id="ARBA00022670"/>
    </source>
</evidence>
<dbReference type="GO" id="GO:0005829">
    <property type="term" value="C:cytosol"/>
    <property type="evidence" value="ECO:0007669"/>
    <property type="project" value="TreeGrafter"/>
</dbReference>
<keyword evidence="1" id="KW-0645">Protease</keyword>
<protein>
    <recommendedName>
        <fullName evidence="4">Metalloprotease TldD/E N-terminal domain-containing protein</fullName>
    </recommendedName>
</protein>
<sequence length="166" mass="18709">MINKDLNKYSSHFSVYTELRIQENRNNHISMVNGDVMGNSVSSSSGVSSRVYNDGNWGFSSSPDFTDSAVEYVLKNASDNVLFMNKRNKEQCGFILPDISGHHEIDLSTQHVRNDQKQWIDFLRNIDDYIANKYSFLSSRTVVLSGLDMEKSLLTSAGSTSYSMTP</sequence>
<feature type="non-terminal residue" evidence="5">
    <location>
        <position position="166"/>
    </location>
</feature>
<reference evidence="5" key="1">
    <citation type="submission" date="2018-05" db="EMBL/GenBank/DDBJ databases">
        <authorList>
            <person name="Lanie J.A."/>
            <person name="Ng W.-L."/>
            <person name="Kazmierczak K.M."/>
            <person name="Andrzejewski T.M."/>
            <person name="Davidsen T.M."/>
            <person name="Wayne K.J."/>
            <person name="Tettelin H."/>
            <person name="Glass J.I."/>
            <person name="Rusch D."/>
            <person name="Podicherti R."/>
            <person name="Tsui H.-C.T."/>
            <person name="Winkler M.E."/>
        </authorList>
    </citation>
    <scope>NUCLEOTIDE SEQUENCE</scope>
</reference>
<dbReference type="InterPro" id="IPR036059">
    <property type="entry name" value="TldD/PmbA_sf"/>
</dbReference>
<dbReference type="GO" id="GO:0006508">
    <property type="term" value="P:proteolysis"/>
    <property type="evidence" value="ECO:0007669"/>
    <property type="project" value="UniProtKB-KW"/>
</dbReference>
<keyword evidence="2" id="KW-0378">Hydrolase</keyword>
<dbReference type="SUPFAM" id="SSF111283">
    <property type="entry name" value="Putative modulator of DNA gyrase, PmbA/TldD"/>
    <property type="match status" value="1"/>
</dbReference>
<dbReference type="InterPro" id="IPR035068">
    <property type="entry name" value="TldD/PmbA_N"/>
</dbReference>
<proteinExistence type="predicted"/>
<evidence type="ECO:0000313" key="5">
    <source>
        <dbReference type="EMBL" id="SVA67651.1"/>
    </source>
</evidence>
<evidence type="ECO:0000256" key="2">
    <source>
        <dbReference type="ARBA" id="ARBA00022801"/>
    </source>
</evidence>
<dbReference type="InterPro" id="IPR002510">
    <property type="entry name" value="Metalloprtase-TldD/E_N"/>
</dbReference>
<dbReference type="AlphaFoldDB" id="A0A381XTB6"/>
<dbReference type="PANTHER" id="PTHR30624:SF0">
    <property type="entry name" value="METALLOPROTEASE SLR0863"/>
    <property type="match status" value="1"/>
</dbReference>
<gene>
    <name evidence="5" type="ORF">METZ01_LOCUS120505</name>
</gene>
<dbReference type="Pfam" id="PF01523">
    <property type="entry name" value="PmbA_TldD_1st"/>
    <property type="match status" value="1"/>
</dbReference>
<dbReference type="EMBL" id="UINC01016205">
    <property type="protein sequence ID" value="SVA67651.1"/>
    <property type="molecule type" value="Genomic_DNA"/>
</dbReference>
<accession>A0A381XTB6</accession>
<feature type="domain" description="Metalloprotease TldD/E N-terminal" evidence="4">
    <location>
        <begin position="18"/>
        <end position="80"/>
    </location>
</feature>
<dbReference type="GO" id="GO:0008237">
    <property type="term" value="F:metallopeptidase activity"/>
    <property type="evidence" value="ECO:0007669"/>
    <property type="project" value="UniProtKB-KW"/>
</dbReference>
<dbReference type="PANTHER" id="PTHR30624">
    <property type="entry name" value="UNCHARACTERIZED PROTEIN TLDD AND PMBA"/>
    <property type="match status" value="1"/>
</dbReference>
<dbReference type="Gene3D" id="3.30.2290.10">
    <property type="entry name" value="PmbA/TldD superfamily"/>
    <property type="match status" value="1"/>
</dbReference>
<organism evidence="5">
    <name type="scientific">marine metagenome</name>
    <dbReference type="NCBI Taxonomy" id="408172"/>
    <lineage>
        <taxon>unclassified sequences</taxon>
        <taxon>metagenomes</taxon>
        <taxon>ecological metagenomes</taxon>
    </lineage>
</organism>